<dbReference type="RefSeq" id="WP_166395978.1">
    <property type="nucleotide sequence ID" value="NZ_CP045121.1"/>
</dbReference>
<gene>
    <name evidence="1" type="ORF">GBA65_06990</name>
</gene>
<protein>
    <submittedName>
        <fullName evidence="1">Thymidylate synthase</fullName>
    </submittedName>
</protein>
<accession>A0A6G8PVR6</accession>
<reference evidence="1 2" key="1">
    <citation type="submission" date="2019-10" db="EMBL/GenBank/DDBJ databases">
        <title>Rubrobacter sp nov SCSIO 52915 isolated from a deep-sea sediment in the South China Sea.</title>
        <authorList>
            <person name="Chen R.W."/>
        </authorList>
    </citation>
    <scope>NUCLEOTIDE SEQUENCE [LARGE SCALE GENOMIC DNA]</scope>
    <source>
        <strain evidence="1 2">SCSIO 52915</strain>
    </source>
</reference>
<dbReference type="SUPFAM" id="SSF55831">
    <property type="entry name" value="Thymidylate synthase/dCMP hydroxymethylase"/>
    <property type="match status" value="1"/>
</dbReference>
<evidence type="ECO:0000313" key="2">
    <source>
        <dbReference type="Proteomes" id="UP000502706"/>
    </source>
</evidence>
<dbReference type="InterPro" id="IPR036926">
    <property type="entry name" value="Thymidate_synth/dCMP_Mease_sf"/>
</dbReference>
<dbReference type="Proteomes" id="UP000502706">
    <property type="component" value="Chromosome"/>
</dbReference>
<dbReference type="EMBL" id="CP045121">
    <property type="protein sequence ID" value="QIN78300.1"/>
    <property type="molecule type" value="Genomic_DNA"/>
</dbReference>
<proteinExistence type="predicted"/>
<keyword evidence="2" id="KW-1185">Reference proteome</keyword>
<dbReference type="AlphaFoldDB" id="A0A6G8PVR6"/>
<evidence type="ECO:0000313" key="1">
    <source>
        <dbReference type="EMBL" id="QIN78300.1"/>
    </source>
</evidence>
<organism evidence="1 2">
    <name type="scientific">Rubrobacter marinus</name>
    <dbReference type="NCBI Taxonomy" id="2653852"/>
    <lineage>
        <taxon>Bacteria</taxon>
        <taxon>Bacillati</taxon>
        <taxon>Actinomycetota</taxon>
        <taxon>Rubrobacteria</taxon>
        <taxon>Rubrobacterales</taxon>
        <taxon>Rubrobacteraceae</taxon>
        <taxon>Rubrobacter</taxon>
    </lineage>
</organism>
<dbReference type="Gene3D" id="3.30.572.10">
    <property type="entry name" value="Thymidylate synthase/dCMP hydroxymethylase domain"/>
    <property type="match status" value="1"/>
</dbReference>
<name>A0A6G8PVR6_9ACTN</name>
<dbReference type="KEGG" id="rmar:GBA65_06990"/>
<sequence>MSAMETGVDEISPLCVTVRGLDEGRPVEEPAIRQALDKALAAQGEFPCLTVANTIFPRRRWKPELGRERLFERYAKMLPTIKAADKRRNQNGTYFERMIAFGPERPGLGKINQLEHIISTYKERGNHRRSALQASIFDPAKDHTHQRQRGFPCLHQVSFVPLEDGKLAVTGFYATQYLFEKAYGNYLGLHDLGRFVAYELDRELAELNCIASVAKRGDPTKGRLANLAAELRTILGEPGGGAPDREEVT</sequence>